<dbReference type="EMBL" id="JBIRWE010000007">
    <property type="protein sequence ID" value="MFI1966003.1"/>
    <property type="molecule type" value="Genomic_DNA"/>
</dbReference>
<dbReference type="Proteomes" id="UP001611548">
    <property type="component" value="Unassembled WGS sequence"/>
</dbReference>
<reference evidence="4 5" key="1">
    <citation type="submission" date="2024-10" db="EMBL/GenBank/DDBJ databases">
        <title>The Natural Products Discovery Center: Release of the First 8490 Sequenced Strains for Exploring Actinobacteria Biosynthetic Diversity.</title>
        <authorList>
            <person name="Kalkreuter E."/>
            <person name="Kautsar S.A."/>
            <person name="Yang D."/>
            <person name="Bader C.D."/>
            <person name="Teijaro C.N."/>
            <person name="Fluegel L."/>
            <person name="Davis C.M."/>
            <person name="Simpson J.R."/>
            <person name="Lauterbach L."/>
            <person name="Steele A.D."/>
            <person name="Gui C."/>
            <person name="Meng S."/>
            <person name="Li G."/>
            <person name="Viehrig K."/>
            <person name="Ye F."/>
            <person name="Su P."/>
            <person name="Kiefer A.F."/>
            <person name="Nichols A."/>
            <person name="Cepeda A.J."/>
            <person name="Yan W."/>
            <person name="Fan B."/>
            <person name="Jiang Y."/>
            <person name="Adhikari A."/>
            <person name="Zheng C.-J."/>
            <person name="Schuster L."/>
            <person name="Cowan T.M."/>
            <person name="Smanski M.J."/>
            <person name="Chevrette M.G."/>
            <person name="De Carvalho L.P.S."/>
            <person name="Shen B."/>
        </authorList>
    </citation>
    <scope>NUCLEOTIDE SEQUENCE [LARGE SCALE GENOMIC DNA]</scope>
    <source>
        <strain evidence="4 5">NPDC020327</strain>
    </source>
</reference>
<organism evidence="4 5">
    <name type="scientific">Streptomyces pathocidini</name>
    <dbReference type="NCBI Taxonomy" id="1650571"/>
    <lineage>
        <taxon>Bacteria</taxon>
        <taxon>Bacillati</taxon>
        <taxon>Actinomycetota</taxon>
        <taxon>Actinomycetes</taxon>
        <taxon>Kitasatosporales</taxon>
        <taxon>Streptomycetaceae</taxon>
        <taxon>Streptomyces</taxon>
    </lineage>
</organism>
<keyword evidence="1" id="KW-0808">Transferase</keyword>
<dbReference type="InterPro" id="IPR002213">
    <property type="entry name" value="UDP_glucos_trans"/>
</dbReference>
<dbReference type="RefSeq" id="WP_055473394.1">
    <property type="nucleotide sequence ID" value="NZ_JBIRWE010000007.1"/>
</dbReference>
<dbReference type="SUPFAM" id="SSF53756">
    <property type="entry name" value="UDP-Glycosyltransferase/glycogen phosphorylase"/>
    <property type="match status" value="1"/>
</dbReference>
<proteinExistence type="predicted"/>
<gene>
    <name evidence="4" type="ORF">ACH429_18155</name>
</gene>
<sequence length="413" mass="43812">MRIQIVTAGTYGSVAPYTGLGHRLMAEGHQVEIVTHAKFADSVACCGLGMRPLVADPFEGLLAVQAGSRSRSAPRAAYESGRASREAATALVDAILEAVDEKADLILLSTLAAPIGTVVAEYHRVPSAGVFLQPEEPTAAFPPCVLRRRGESPVNRWLGRAVNAGFDLLYAEANRRLHARLGLPRRGTAQLRRRRCGTLWPVWHGISPTVVPRPVDWRPGLHMSGYWWPHTCERWSPPAELADFLDAGPAPVLIGFGSMMPRPAEELGDIALRALRRAGLRGVVQSGWAGLSVATDDVITVGAVPHDWLMPRTAAVVHHAGAGTTAAGLRAGVPAVPVPVLTDQPWWSSRLVGLGVAPGVLPHAGLDSDRLAAALTEATTNPSYRSRAAALAAAIAREDGSGEVVRGLAGWSR</sequence>
<evidence type="ECO:0000313" key="4">
    <source>
        <dbReference type="EMBL" id="MFI1966003.1"/>
    </source>
</evidence>
<dbReference type="PANTHER" id="PTHR48050">
    <property type="entry name" value="STEROL 3-BETA-GLUCOSYLTRANSFERASE"/>
    <property type="match status" value="1"/>
</dbReference>
<evidence type="ECO:0000313" key="5">
    <source>
        <dbReference type="Proteomes" id="UP001611548"/>
    </source>
</evidence>
<evidence type="ECO:0000256" key="1">
    <source>
        <dbReference type="ARBA" id="ARBA00022679"/>
    </source>
</evidence>
<dbReference type="InterPro" id="IPR004276">
    <property type="entry name" value="GlycoTrans_28_N"/>
</dbReference>
<name>A0ABW7UU49_9ACTN</name>
<accession>A0ABW7UU49</accession>
<evidence type="ECO:0000259" key="3">
    <source>
        <dbReference type="Pfam" id="PF06722"/>
    </source>
</evidence>
<dbReference type="InterPro" id="IPR050426">
    <property type="entry name" value="Glycosyltransferase_28"/>
</dbReference>
<dbReference type="PANTHER" id="PTHR48050:SF13">
    <property type="entry name" value="STEROL 3-BETA-GLUCOSYLTRANSFERASE UGT80A2"/>
    <property type="match status" value="1"/>
</dbReference>
<feature type="domain" description="Glycosyltransferase family 28 N-terminal" evidence="2">
    <location>
        <begin position="4"/>
        <end position="141"/>
    </location>
</feature>
<dbReference type="InterPro" id="IPR010610">
    <property type="entry name" value="EryCIII-like_C"/>
</dbReference>
<dbReference type="Gene3D" id="3.40.50.2000">
    <property type="entry name" value="Glycogen Phosphorylase B"/>
    <property type="match status" value="2"/>
</dbReference>
<dbReference type="Pfam" id="PF06722">
    <property type="entry name" value="EryCIII-like_C"/>
    <property type="match status" value="1"/>
</dbReference>
<protein>
    <submittedName>
        <fullName evidence="4">Glycosyltransferase</fullName>
    </submittedName>
</protein>
<dbReference type="CDD" id="cd03784">
    <property type="entry name" value="GT1_Gtf-like"/>
    <property type="match status" value="1"/>
</dbReference>
<comment type="caution">
    <text evidence="4">The sequence shown here is derived from an EMBL/GenBank/DDBJ whole genome shotgun (WGS) entry which is preliminary data.</text>
</comment>
<keyword evidence="5" id="KW-1185">Reference proteome</keyword>
<dbReference type="Pfam" id="PF03033">
    <property type="entry name" value="Glyco_transf_28"/>
    <property type="match status" value="1"/>
</dbReference>
<evidence type="ECO:0000259" key="2">
    <source>
        <dbReference type="Pfam" id="PF03033"/>
    </source>
</evidence>
<feature type="domain" description="Erythromycin biosynthesis protein CIII-like C-terminal" evidence="3">
    <location>
        <begin position="293"/>
        <end position="408"/>
    </location>
</feature>